<evidence type="ECO:0000313" key="14">
    <source>
        <dbReference type="Proteomes" id="UP000250028"/>
    </source>
</evidence>
<keyword evidence="9" id="KW-0411">Iron-sulfur</keyword>
<evidence type="ECO:0000256" key="4">
    <source>
        <dbReference type="ARBA" id="ARBA00022485"/>
    </source>
</evidence>
<evidence type="ECO:0000256" key="8">
    <source>
        <dbReference type="ARBA" id="ARBA00023004"/>
    </source>
</evidence>
<dbReference type="PANTHER" id="PTHR43105">
    <property type="entry name" value="RESPIRATORY NITRATE REDUCTASE"/>
    <property type="match status" value="1"/>
</dbReference>
<keyword evidence="8" id="KW-0408">Iron</keyword>
<dbReference type="GO" id="GO:0051539">
    <property type="term" value="F:4 iron, 4 sulfur cluster binding"/>
    <property type="evidence" value="ECO:0007669"/>
    <property type="project" value="UniProtKB-KW"/>
</dbReference>
<dbReference type="GO" id="GO:0008863">
    <property type="term" value="F:formate dehydrogenase (NAD+) activity"/>
    <property type="evidence" value="ECO:0007669"/>
    <property type="project" value="InterPro"/>
</dbReference>
<keyword evidence="7" id="KW-0560">Oxidoreductase</keyword>
<dbReference type="InterPro" id="IPR006657">
    <property type="entry name" value="MoPterin_dinucl-bd_dom"/>
</dbReference>
<comment type="cofactor">
    <cofactor evidence="1">
        <name>Mo-bis(molybdopterin guanine dinucleotide)</name>
        <dbReference type="ChEBI" id="CHEBI:60539"/>
    </cofactor>
</comment>
<evidence type="ECO:0000256" key="3">
    <source>
        <dbReference type="ARBA" id="ARBA00010312"/>
    </source>
</evidence>
<dbReference type="CDD" id="cd02787">
    <property type="entry name" value="MopB_CT_ydeP"/>
    <property type="match status" value="1"/>
</dbReference>
<dbReference type="InterPro" id="IPR009010">
    <property type="entry name" value="Asp_de-COase-like_dom_sf"/>
</dbReference>
<dbReference type="EMBL" id="UESZ01000001">
    <property type="protein sequence ID" value="SSA34644.1"/>
    <property type="molecule type" value="Genomic_DNA"/>
</dbReference>
<dbReference type="Gene3D" id="3.40.50.740">
    <property type="match status" value="1"/>
</dbReference>
<comment type="similarity">
    <text evidence="3">Belongs to the prokaryotic molybdopterin-containing oxidoreductase family.</text>
</comment>
<dbReference type="InterPro" id="IPR050123">
    <property type="entry name" value="Prok_molybdopt-oxidoreductase"/>
</dbReference>
<proteinExistence type="inferred from homology"/>
<evidence type="ECO:0000256" key="7">
    <source>
        <dbReference type="ARBA" id="ARBA00023002"/>
    </source>
</evidence>
<keyword evidence="14" id="KW-1185">Reference proteome</keyword>
<dbReference type="Pfam" id="PF00384">
    <property type="entry name" value="Molybdopterin"/>
    <property type="match status" value="1"/>
</dbReference>
<name>A0A2Y8ZRV1_9MICO</name>
<dbReference type="SUPFAM" id="SSF53706">
    <property type="entry name" value="Formate dehydrogenase/DMSO reductase, domains 1-3"/>
    <property type="match status" value="1"/>
</dbReference>
<feature type="domain" description="Molybdopterin oxidoreductase" evidence="11">
    <location>
        <begin position="136"/>
        <end position="505"/>
    </location>
</feature>
<gene>
    <name evidence="13" type="ORF">SAMN04489750_1969</name>
</gene>
<evidence type="ECO:0000256" key="5">
    <source>
        <dbReference type="ARBA" id="ARBA00022505"/>
    </source>
</evidence>
<dbReference type="PIRSF" id="PIRSF000144">
    <property type="entry name" value="CbbBc"/>
    <property type="match status" value="1"/>
</dbReference>
<dbReference type="GO" id="GO:0030151">
    <property type="term" value="F:molybdenum ion binding"/>
    <property type="evidence" value="ECO:0007669"/>
    <property type="project" value="InterPro"/>
</dbReference>
<dbReference type="AlphaFoldDB" id="A0A2Y8ZRV1"/>
<dbReference type="Proteomes" id="UP000250028">
    <property type="component" value="Unassembled WGS sequence"/>
</dbReference>
<comment type="cofactor">
    <cofactor evidence="2">
        <name>[4Fe-4S] cluster</name>
        <dbReference type="ChEBI" id="CHEBI:49883"/>
    </cofactor>
</comment>
<feature type="domain" description="Molybdopterin dinucleotide-binding" evidence="12">
    <location>
        <begin position="657"/>
        <end position="764"/>
    </location>
</feature>
<reference evidence="14" key="1">
    <citation type="submission" date="2016-10" db="EMBL/GenBank/DDBJ databases">
        <authorList>
            <person name="Varghese N."/>
            <person name="Submissions S."/>
        </authorList>
    </citation>
    <scope>NUCLEOTIDE SEQUENCE [LARGE SCALE GENOMIC DNA]</scope>
    <source>
        <strain evidence="14">DSM 22951</strain>
    </source>
</reference>
<evidence type="ECO:0000256" key="2">
    <source>
        <dbReference type="ARBA" id="ARBA00001966"/>
    </source>
</evidence>
<keyword evidence="6" id="KW-0479">Metal-binding</keyword>
<feature type="compositionally biased region" description="Basic and acidic residues" evidence="10">
    <location>
        <begin position="790"/>
        <end position="803"/>
    </location>
</feature>
<keyword evidence="4" id="KW-0004">4Fe-4S</keyword>
<feature type="region of interest" description="Disordered" evidence="10">
    <location>
        <begin position="780"/>
        <end position="803"/>
    </location>
</feature>
<dbReference type="PANTHER" id="PTHR43105:SF4">
    <property type="entry name" value="PROTEIN YDEP"/>
    <property type="match status" value="1"/>
</dbReference>
<dbReference type="NCBIfam" id="TIGR01701">
    <property type="entry name" value="Fdhalpha-like"/>
    <property type="match status" value="1"/>
</dbReference>
<keyword evidence="5" id="KW-0500">Molybdenum</keyword>
<evidence type="ECO:0000256" key="6">
    <source>
        <dbReference type="ARBA" id="ARBA00022723"/>
    </source>
</evidence>
<dbReference type="InterPro" id="IPR037951">
    <property type="entry name" value="MopB_CT_YdeP"/>
</dbReference>
<evidence type="ECO:0000259" key="11">
    <source>
        <dbReference type="Pfam" id="PF00384"/>
    </source>
</evidence>
<dbReference type="SUPFAM" id="SSF50692">
    <property type="entry name" value="ADC-like"/>
    <property type="match status" value="1"/>
</dbReference>
<dbReference type="Gene3D" id="3.40.228.10">
    <property type="entry name" value="Dimethylsulfoxide Reductase, domain 2"/>
    <property type="match status" value="1"/>
</dbReference>
<dbReference type="InterPro" id="IPR006656">
    <property type="entry name" value="Mopterin_OxRdtase"/>
</dbReference>
<organism evidence="13 14">
    <name type="scientific">Branchiibius hedensis</name>
    <dbReference type="NCBI Taxonomy" id="672460"/>
    <lineage>
        <taxon>Bacteria</taxon>
        <taxon>Bacillati</taxon>
        <taxon>Actinomycetota</taxon>
        <taxon>Actinomycetes</taxon>
        <taxon>Micrococcales</taxon>
        <taxon>Dermacoccaceae</taxon>
        <taxon>Branchiibius</taxon>
    </lineage>
</organism>
<dbReference type="InterPro" id="IPR041953">
    <property type="entry name" value="YdeP_MopB"/>
</dbReference>
<evidence type="ECO:0000313" key="13">
    <source>
        <dbReference type="EMBL" id="SSA34644.1"/>
    </source>
</evidence>
<dbReference type="GO" id="GO:0016020">
    <property type="term" value="C:membrane"/>
    <property type="evidence" value="ECO:0007669"/>
    <property type="project" value="TreeGrafter"/>
</dbReference>
<protein>
    <submittedName>
        <fullName evidence="13">Formate dehydrogenase major subunit</fullName>
    </submittedName>
</protein>
<evidence type="ECO:0000256" key="10">
    <source>
        <dbReference type="SAM" id="MobiDB-lite"/>
    </source>
</evidence>
<evidence type="ECO:0000256" key="9">
    <source>
        <dbReference type="ARBA" id="ARBA00023014"/>
    </source>
</evidence>
<sequence length="803" mass="87794">MILSAHRGSVAAMTDPDAVDQVFPDVDEAGLRVSHQKDWAAGVPGVAVAMKTALTQMGPIRSAKTLLKLNQKDGFDCMSCAWPDPDHRHTAEFCENGAKAVSHEGNKKRVTPQFFAEHSLDQLRAHDDYWLGMQGRITHPMVKQPGATHYSPIEWDDAFALIARHLSSIDPDEAIFYTSGRASNEAAFAYQLFVRAYGTNNLPDCSNMCHESTSVALAEAIGIGKASVRMSDVYDADLLVIAGQNPGTNHPRMLSALEIAKHRGAKIIAINPLNEPGLMRFKNPQKPRGVIGDGVQIADLHLPVKLNGDLALFQGIAALLLEQDALDRAFIDEHTTGFAEWREHLRALDWVQVEQSSGLTKAQIAQAAEMIAASRATIYFWAMGLTQHRNAVNTIRELCNLAFLRGDIGKKGAGLFPVRGHSNVQGDRTMGIWERPPERFLDSLATEFGFEPPREHGHDVVDSIRALRDGKASFFLGLGGNFVDASPDTDVTYAALSSAALTVQISTTLNRSHLVTGDTALILPTLGRTETDVQASGPQQVTVEDSVCAVHASHGPLQPASEHLRSEVAIVTGIAQATLGDRYGIAWAAMRDDYDVIRDHISRVVAGCENYSERAKQPGGFTLPHPPRDSRTFPTKSGKAEFHVAPIDVMQVPQKHLVLQTLRSHDQFNTTIYGLDDRYRGIHDGRRVIFIHREDIAMLGFEPGDMVDLITHWEADEIDRVARDFRIVEYATPRGSAAAYYPETNPLIPLDSTAEGSNTPTSKAVIIRLVPAGSALENDRADGQEQVGADEGHKARPEPVHLS</sequence>
<dbReference type="GO" id="GO:0043546">
    <property type="term" value="F:molybdopterin cofactor binding"/>
    <property type="evidence" value="ECO:0007669"/>
    <property type="project" value="InterPro"/>
</dbReference>
<evidence type="ECO:0000256" key="1">
    <source>
        <dbReference type="ARBA" id="ARBA00001942"/>
    </source>
</evidence>
<accession>A0A2Y8ZRV1</accession>
<dbReference type="CDD" id="cd02767">
    <property type="entry name" value="MopB_ydeP"/>
    <property type="match status" value="1"/>
</dbReference>
<dbReference type="Pfam" id="PF01568">
    <property type="entry name" value="Molydop_binding"/>
    <property type="match status" value="1"/>
</dbReference>
<evidence type="ECO:0000259" key="12">
    <source>
        <dbReference type="Pfam" id="PF01568"/>
    </source>
</evidence>
<dbReference type="InterPro" id="IPR010046">
    <property type="entry name" value="Mopterin_OxRdtse_a_bac"/>
</dbReference>